<dbReference type="RefSeq" id="WP_250872297.1">
    <property type="nucleotide sequence ID" value="NZ_JALXFV010000002.1"/>
</dbReference>
<evidence type="ECO:0008006" key="8">
    <source>
        <dbReference type="Google" id="ProtNLM"/>
    </source>
</evidence>
<feature type="compositionally biased region" description="Acidic residues" evidence="5">
    <location>
        <begin position="471"/>
        <end position="500"/>
    </location>
</feature>
<evidence type="ECO:0000256" key="3">
    <source>
        <dbReference type="ARBA" id="ARBA00022729"/>
    </source>
</evidence>
<feature type="compositionally biased region" description="Basic and acidic residues" evidence="5">
    <location>
        <begin position="501"/>
        <end position="516"/>
    </location>
</feature>
<feature type="compositionally biased region" description="Acidic residues" evidence="5">
    <location>
        <begin position="403"/>
        <end position="412"/>
    </location>
</feature>
<dbReference type="AlphaFoldDB" id="A0ABD6AR17"/>
<dbReference type="Proteomes" id="UP001597187">
    <property type="component" value="Unassembled WGS sequence"/>
</dbReference>
<evidence type="ECO:0000256" key="4">
    <source>
        <dbReference type="ARBA" id="ARBA00022837"/>
    </source>
</evidence>
<reference evidence="6 7" key="1">
    <citation type="journal article" date="2019" name="Int. J. Syst. Evol. Microbiol.">
        <title>The Global Catalogue of Microorganisms (GCM) 10K type strain sequencing project: providing services to taxonomists for standard genome sequencing and annotation.</title>
        <authorList>
            <consortium name="The Broad Institute Genomics Platform"/>
            <consortium name="The Broad Institute Genome Sequencing Center for Infectious Disease"/>
            <person name="Wu L."/>
            <person name="Ma J."/>
        </authorList>
    </citation>
    <scope>NUCLEOTIDE SEQUENCE [LARGE SCALE GENOMIC DNA]</scope>
    <source>
        <strain evidence="6 7">CGMCC 1.12563</strain>
    </source>
</reference>
<evidence type="ECO:0000313" key="7">
    <source>
        <dbReference type="Proteomes" id="UP001597187"/>
    </source>
</evidence>
<feature type="region of interest" description="Disordered" evidence="5">
    <location>
        <begin position="390"/>
        <end position="552"/>
    </location>
</feature>
<evidence type="ECO:0000256" key="5">
    <source>
        <dbReference type="SAM" id="MobiDB-lite"/>
    </source>
</evidence>
<evidence type="ECO:0000256" key="2">
    <source>
        <dbReference type="ARBA" id="ARBA00022525"/>
    </source>
</evidence>
<dbReference type="EMBL" id="JBHUDC010000002">
    <property type="protein sequence ID" value="MFD1512316.1"/>
    <property type="molecule type" value="Genomic_DNA"/>
</dbReference>
<sequence length="552" mass="59047">MRSSVLLVGLVVASLVVSGVAVGAPDGTVDDGAGSTTAVTETRTYDRTPGRSEHVRLTLDYDLPADVDAFTVSLPHETTVVAATGFERVVDDYRDRWRTTAGDARLVLDVALRDDSYEHSTFVESDDWAVANTRFFYDVEGATTTVRTESRFLSGSGTVVGGVTVLGAYDRVSWEMEGREYRAVVPGGDTAAAQEARSLLTDAEALLATGGEAPTEFVFVPADGAGVYIVDVVAAQVGDDASDTADTDLLYAYVSGSERFRTADGMDWFHPAVSTYYQHGLRHHLGEESDETFRESVQTTQREVDRYRPKPTVDQPGMAGGKPLHVVAALDAEIRGRTDGTRTLQDVVWVLNGQDSTVDYADFADAVERVAGESMDGWLDRYVRHENMPALPSGDWHTPPENGDGDGDGVSDETEKAGFADPFVADTDGDGLLDETEYDLGTDPRDLDSDGDLFADGEEQEAGTDPLAADTDGDGLDDWSEVDGESDPLLEDTDGDGLTDQEERRLGTDATERDTDGDGLLDAVELVFGTDPTDPDSDGDGTVDGAVLGIDG</sequence>
<organism evidence="6 7">
    <name type="scientific">Halomarina rubra</name>
    <dbReference type="NCBI Taxonomy" id="2071873"/>
    <lineage>
        <taxon>Archaea</taxon>
        <taxon>Methanobacteriati</taxon>
        <taxon>Methanobacteriota</taxon>
        <taxon>Stenosarchaea group</taxon>
        <taxon>Halobacteria</taxon>
        <taxon>Halobacteriales</taxon>
        <taxon>Natronomonadaceae</taxon>
        <taxon>Halomarina</taxon>
    </lineage>
</organism>
<feature type="compositionally biased region" description="Acidic residues" evidence="5">
    <location>
        <begin position="427"/>
        <end position="440"/>
    </location>
</feature>
<comment type="caution">
    <text evidence="6">The sequence shown here is derived from an EMBL/GenBank/DDBJ whole genome shotgun (WGS) entry which is preliminary data.</text>
</comment>
<gene>
    <name evidence="6" type="ORF">ACFSBT_03360</name>
</gene>
<dbReference type="InterPro" id="IPR059100">
    <property type="entry name" value="TSP3_bac"/>
</dbReference>
<keyword evidence="4" id="KW-0106">Calcium</keyword>
<protein>
    <recommendedName>
        <fullName evidence="8">EF-hand domain-containing protein</fullName>
    </recommendedName>
</protein>
<dbReference type="InterPro" id="IPR053180">
    <property type="entry name" value="Ca-binding_acidic-repeat"/>
</dbReference>
<proteinExistence type="predicted"/>
<dbReference type="Pfam" id="PF18884">
    <property type="entry name" value="TSP3_bac"/>
    <property type="match status" value="5"/>
</dbReference>
<accession>A0ABD6AR17</accession>
<keyword evidence="7" id="KW-1185">Reference proteome</keyword>
<dbReference type="InterPro" id="IPR018247">
    <property type="entry name" value="EF_Hand_1_Ca_BS"/>
</dbReference>
<feature type="compositionally biased region" description="Acidic residues" evidence="5">
    <location>
        <begin position="449"/>
        <end position="462"/>
    </location>
</feature>
<name>A0ABD6AR17_9EURY</name>
<dbReference type="PROSITE" id="PS00018">
    <property type="entry name" value="EF_HAND_1"/>
    <property type="match status" value="2"/>
</dbReference>
<dbReference type="PANTHER" id="PTHR37467:SF1">
    <property type="entry name" value="EXPORTED CALCIUM-BINDING GLYCOPROTEIN"/>
    <property type="match status" value="1"/>
</dbReference>
<keyword evidence="3" id="KW-0732">Signal</keyword>
<comment type="subcellular location">
    <subcellularLocation>
        <location evidence="1">Secreted</location>
    </subcellularLocation>
</comment>
<dbReference type="PANTHER" id="PTHR37467">
    <property type="entry name" value="EXPORTED CALCIUM-BINDING GLYCOPROTEIN-RELATED"/>
    <property type="match status" value="1"/>
</dbReference>
<evidence type="ECO:0000256" key="1">
    <source>
        <dbReference type="ARBA" id="ARBA00004613"/>
    </source>
</evidence>
<evidence type="ECO:0000313" key="6">
    <source>
        <dbReference type="EMBL" id="MFD1512316.1"/>
    </source>
</evidence>
<keyword evidence="2" id="KW-0964">Secreted</keyword>